<gene>
    <name evidence="1" type="ORF">SAMN06269250_0170</name>
</gene>
<sequence>MKRAEKIVLITKILKGKFNEGTKQQLCQSNGPGAVVIVNQLGASNPCPNDQVRFYHNGKQVTMPYKDIQAFTRYEPLTICMIPDNGRRKVPESK</sequence>
<evidence type="ECO:0000313" key="1">
    <source>
        <dbReference type="EMBL" id="SOD99793.1"/>
    </source>
</evidence>
<proteinExistence type="predicted"/>
<dbReference type="EMBL" id="OCNH01000011">
    <property type="protein sequence ID" value="SOD99793.1"/>
    <property type="molecule type" value="Genomic_DNA"/>
</dbReference>
<keyword evidence="2" id="KW-1185">Reference proteome</keyword>
<dbReference type="OrthoDB" id="971136at2"/>
<dbReference type="RefSeq" id="WP_097132212.1">
    <property type="nucleotide sequence ID" value="NZ_OCNH01000011.1"/>
</dbReference>
<evidence type="ECO:0000313" key="2">
    <source>
        <dbReference type="Proteomes" id="UP000219452"/>
    </source>
</evidence>
<accession>A0A286GWB6</accession>
<dbReference type="AlphaFoldDB" id="A0A286GWB6"/>
<protein>
    <submittedName>
        <fullName evidence="1">Uncharacterized protein</fullName>
    </submittedName>
</protein>
<organism evidence="1 2">
    <name type="scientific">Spirosoma fluviale</name>
    <dbReference type="NCBI Taxonomy" id="1597977"/>
    <lineage>
        <taxon>Bacteria</taxon>
        <taxon>Pseudomonadati</taxon>
        <taxon>Bacteroidota</taxon>
        <taxon>Cytophagia</taxon>
        <taxon>Cytophagales</taxon>
        <taxon>Cytophagaceae</taxon>
        <taxon>Spirosoma</taxon>
    </lineage>
</organism>
<reference evidence="2" key="1">
    <citation type="submission" date="2017-09" db="EMBL/GenBank/DDBJ databases">
        <authorList>
            <person name="Varghese N."/>
            <person name="Submissions S."/>
        </authorList>
    </citation>
    <scope>NUCLEOTIDE SEQUENCE [LARGE SCALE GENOMIC DNA]</scope>
    <source>
        <strain evidence="2">DSM 29961</strain>
    </source>
</reference>
<name>A0A286GWB6_9BACT</name>
<dbReference type="Proteomes" id="UP000219452">
    <property type="component" value="Unassembled WGS sequence"/>
</dbReference>